<dbReference type="Proteomes" id="UP001596442">
    <property type="component" value="Unassembled WGS sequence"/>
</dbReference>
<evidence type="ECO:0000256" key="1">
    <source>
        <dbReference type="SAM" id="MobiDB-lite"/>
    </source>
</evidence>
<protein>
    <submittedName>
        <fullName evidence="2">ATPase</fullName>
    </submittedName>
</protein>
<proteinExistence type="predicted"/>
<comment type="caution">
    <text evidence="2">The sequence shown here is derived from an EMBL/GenBank/DDBJ whole genome shotgun (WGS) entry which is preliminary data.</text>
</comment>
<organism evidence="2 3">
    <name type="scientific">Halorubrum tibetense</name>
    <dbReference type="NCBI Taxonomy" id="175631"/>
    <lineage>
        <taxon>Archaea</taxon>
        <taxon>Methanobacteriati</taxon>
        <taxon>Methanobacteriota</taxon>
        <taxon>Stenosarchaea group</taxon>
        <taxon>Halobacteria</taxon>
        <taxon>Halobacteriales</taxon>
        <taxon>Haloferacaceae</taxon>
        <taxon>Halorubrum</taxon>
    </lineage>
</organism>
<feature type="non-terminal residue" evidence="2">
    <location>
        <position position="1"/>
    </location>
</feature>
<evidence type="ECO:0000313" key="2">
    <source>
        <dbReference type="EMBL" id="MFC6754882.1"/>
    </source>
</evidence>
<feature type="region of interest" description="Disordered" evidence="1">
    <location>
        <begin position="1"/>
        <end position="44"/>
    </location>
</feature>
<dbReference type="EMBL" id="JBHSWW010000412">
    <property type="protein sequence ID" value="MFC6754882.1"/>
    <property type="molecule type" value="Genomic_DNA"/>
</dbReference>
<dbReference type="AlphaFoldDB" id="A0ABD5SCU6"/>
<accession>A0ABD5SCU6</accession>
<name>A0ABD5SCU6_9EURY</name>
<sequence>PTGTGEALVVDDATETAHTLRIRRRRTPHGGGSPAASGVDIDAD</sequence>
<reference evidence="2 3" key="1">
    <citation type="journal article" date="2019" name="Int. J. Syst. Evol. Microbiol.">
        <title>The Global Catalogue of Microorganisms (GCM) 10K type strain sequencing project: providing services to taxonomists for standard genome sequencing and annotation.</title>
        <authorList>
            <consortium name="The Broad Institute Genomics Platform"/>
            <consortium name="The Broad Institute Genome Sequencing Center for Infectious Disease"/>
            <person name="Wu L."/>
            <person name="Ma J."/>
        </authorList>
    </citation>
    <scope>NUCLEOTIDE SEQUENCE [LARGE SCALE GENOMIC DNA]</scope>
    <source>
        <strain evidence="2 3">CGMCC 1.3239</strain>
    </source>
</reference>
<evidence type="ECO:0000313" key="3">
    <source>
        <dbReference type="Proteomes" id="UP001596442"/>
    </source>
</evidence>
<gene>
    <name evidence="2" type="ORF">ACFQEU_15670</name>
</gene>
<keyword evidence="3" id="KW-1185">Reference proteome</keyword>